<gene>
    <name evidence="2" type="ORF">NRB56_65350</name>
</gene>
<comment type="caution">
    <text evidence="2">The sequence shown here is derived from an EMBL/GenBank/DDBJ whole genome shotgun (WGS) entry which is preliminary data.</text>
</comment>
<evidence type="ECO:0008006" key="4">
    <source>
        <dbReference type="Google" id="ProtNLM"/>
    </source>
</evidence>
<organism evidence="2 3">
    <name type="scientific">Nocardia aurantia</name>
    <dbReference type="NCBI Taxonomy" id="2585199"/>
    <lineage>
        <taxon>Bacteria</taxon>
        <taxon>Bacillati</taxon>
        <taxon>Actinomycetota</taxon>
        <taxon>Actinomycetes</taxon>
        <taxon>Mycobacteriales</taxon>
        <taxon>Nocardiaceae</taxon>
        <taxon>Nocardia</taxon>
    </lineage>
</organism>
<dbReference type="OrthoDB" id="4326943at2"/>
<sequence length="118" mass="13628">MTESMSKTARSRRAEPIDKRTARNGAVSYTFQIDVGTKPDGTRDRQRFTYPTRTLAQREYRRISTEIAEGRYSRLTTDTVDHACRQWLTSRRTTRRITIRNYTHAVPGHEKVSAGGHV</sequence>
<feature type="compositionally biased region" description="Basic and acidic residues" evidence="1">
    <location>
        <begin position="12"/>
        <end position="21"/>
    </location>
</feature>
<dbReference type="AlphaFoldDB" id="A0A7K0DYP7"/>
<evidence type="ECO:0000313" key="3">
    <source>
        <dbReference type="Proteomes" id="UP000431401"/>
    </source>
</evidence>
<accession>A0A7K0DYP7</accession>
<proteinExistence type="predicted"/>
<protein>
    <recommendedName>
        <fullName evidence="4">Integrase</fullName>
    </recommendedName>
</protein>
<evidence type="ECO:0000256" key="1">
    <source>
        <dbReference type="SAM" id="MobiDB-lite"/>
    </source>
</evidence>
<reference evidence="2 3" key="1">
    <citation type="submission" date="2019-10" db="EMBL/GenBank/DDBJ databases">
        <title>Nocardia macrotermitis sp. nov. and Nocardia aurantia sp. nov., isolated from the gut of fungus growing-termite Macrotermes natalensis.</title>
        <authorList>
            <person name="Benndorf R."/>
            <person name="Schwitalla J."/>
            <person name="Martin K."/>
            <person name="De Beer W."/>
            <person name="Kaster A.-K."/>
            <person name="Vollmers J."/>
            <person name="Poulsen M."/>
            <person name="Beemelmanns C."/>
        </authorList>
    </citation>
    <scope>NUCLEOTIDE SEQUENCE [LARGE SCALE GENOMIC DNA]</scope>
    <source>
        <strain evidence="2 3">RB56</strain>
    </source>
</reference>
<feature type="region of interest" description="Disordered" evidence="1">
    <location>
        <begin position="1"/>
        <end position="23"/>
    </location>
</feature>
<keyword evidence="3" id="KW-1185">Reference proteome</keyword>
<evidence type="ECO:0000313" key="2">
    <source>
        <dbReference type="EMBL" id="MQY30930.1"/>
    </source>
</evidence>
<dbReference type="RefSeq" id="WP_153348219.1">
    <property type="nucleotide sequence ID" value="NZ_WEGI01000016.1"/>
</dbReference>
<dbReference type="EMBL" id="WEGI01000016">
    <property type="protein sequence ID" value="MQY30930.1"/>
    <property type="molecule type" value="Genomic_DNA"/>
</dbReference>
<dbReference type="Proteomes" id="UP000431401">
    <property type="component" value="Unassembled WGS sequence"/>
</dbReference>
<name>A0A7K0DYP7_9NOCA</name>